<dbReference type="Gene3D" id="2.130.10.10">
    <property type="entry name" value="YVTN repeat-like/Quinoprotein amine dehydrogenase"/>
    <property type="match status" value="1"/>
</dbReference>
<dbReference type="Pfam" id="PF00400">
    <property type="entry name" value="WD40"/>
    <property type="match status" value="1"/>
</dbReference>
<evidence type="ECO:0000313" key="1">
    <source>
        <dbReference type="EMBL" id="KZP12563.1"/>
    </source>
</evidence>
<dbReference type="SMART" id="SM00320">
    <property type="entry name" value="WD40"/>
    <property type="match status" value="4"/>
</dbReference>
<dbReference type="InterPro" id="IPR042453">
    <property type="entry name" value="WDR53"/>
</dbReference>
<sequence length="352" mass="36835">MAEVQYTLDTPQQISCLAFTHSKQLITASVDGSVRLYAAGSSKVSKAIRGLNGEVASVAHVNKKGAVEGELWVAVEHQALLFSLDNTAMILTQEDAVHTIPLGDHAEDALNSITLNHNASKLAWTSDEGVVGVLDLLTLKSTRMRVKHSNIGGCVGFIPDRPSEIVSGGYDCALLHFDSTPGSLHSRFDIPAAPPESGVSLSPPFVLSAALSSAGVIAAGTADGRVILGSAGEKLPSKKGKGAKRSRKWEGLKEDGIKTAKIAEGPVVAMAFIGTDMLLSCTLLGTLKLHHLSRASTDGDGSVELVESWSREMHGIAKANGIAVTLVEDGRMRIAVGGVSKNGKGIVLICEM</sequence>
<keyword evidence="2" id="KW-1185">Reference proteome</keyword>
<dbReference type="InterPro" id="IPR001680">
    <property type="entry name" value="WD40_rpt"/>
</dbReference>
<name>A0A166BEI1_9AGAM</name>
<dbReference type="OrthoDB" id="2161379at2759"/>
<evidence type="ECO:0000313" key="2">
    <source>
        <dbReference type="Proteomes" id="UP000076532"/>
    </source>
</evidence>
<protein>
    <submittedName>
        <fullName evidence="1">WD40 repeat-like protein</fullName>
    </submittedName>
</protein>
<gene>
    <name evidence="1" type="ORF">FIBSPDRAFT_754685</name>
</gene>
<dbReference type="Proteomes" id="UP000076532">
    <property type="component" value="Unassembled WGS sequence"/>
</dbReference>
<dbReference type="AlphaFoldDB" id="A0A166BEI1"/>
<dbReference type="InterPro" id="IPR015943">
    <property type="entry name" value="WD40/YVTN_repeat-like_dom_sf"/>
</dbReference>
<dbReference type="PANTHER" id="PTHR44666:SF1">
    <property type="entry name" value="WD REPEAT-CONTAINING PROTEIN 53"/>
    <property type="match status" value="1"/>
</dbReference>
<organism evidence="1 2">
    <name type="scientific">Athelia psychrophila</name>
    <dbReference type="NCBI Taxonomy" id="1759441"/>
    <lineage>
        <taxon>Eukaryota</taxon>
        <taxon>Fungi</taxon>
        <taxon>Dikarya</taxon>
        <taxon>Basidiomycota</taxon>
        <taxon>Agaricomycotina</taxon>
        <taxon>Agaricomycetes</taxon>
        <taxon>Agaricomycetidae</taxon>
        <taxon>Atheliales</taxon>
        <taxon>Atheliaceae</taxon>
        <taxon>Athelia</taxon>
    </lineage>
</organism>
<dbReference type="PANTHER" id="PTHR44666">
    <property type="entry name" value="WD REPEAT-CONTAINING PROTEIN 53"/>
    <property type="match status" value="1"/>
</dbReference>
<dbReference type="STRING" id="436010.A0A166BEI1"/>
<reference evidence="1 2" key="1">
    <citation type="journal article" date="2016" name="Mol. Biol. Evol.">
        <title>Comparative Genomics of Early-Diverging Mushroom-Forming Fungi Provides Insights into the Origins of Lignocellulose Decay Capabilities.</title>
        <authorList>
            <person name="Nagy L.G."/>
            <person name="Riley R."/>
            <person name="Tritt A."/>
            <person name="Adam C."/>
            <person name="Daum C."/>
            <person name="Floudas D."/>
            <person name="Sun H."/>
            <person name="Yadav J.S."/>
            <person name="Pangilinan J."/>
            <person name="Larsson K.H."/>
            <person name="Matsuura K."/>
            <person name="Barry K."/>
            <person name="Labutti K."/>
            <person name="Kuo R."/>
            <person name="Ohm R.A."/>
            <person name="Bhattacharya S.S."/>
            <person name="Shirouzu T."/>
            <person name="Yoshinaga Y."/>
            <person name="Martin F.M."/>
            <person name="Grigoriev I.V."/>
            <person name="Hibbett D.S."/>
        </authorList>
    </citation>
    <scope>NUCLEOTIDE SEQUENCE [LARGE SCALE GENOMIC DNA]</scope>
    <source>
        <strain evidence="1 2">CBS 109695</strain>
    </source>
</reference>
<accession>A0A166BEI1</accession>
<proteinExistence type="predicted"/>
<dbReference type="InterPro" id="IPR036322">
    <property type="entry name" value="WD40_repeat_dom_sf"/>
</dbReference>
<dbReference type="SUPFAM" id="SSF50978">
    <property type="entry name" value="WD40 repeat-like"/>
    <property type="match status" value="1"/>
</dbReference>
<dbReference type="EMBL" id="KV417645">
    <property type="protein sequence ID" value="KZP12563.1"/>
    <property type="molecule type" value="Genomic_DNA"/>
</dbReference>